<accession>A0ABQ3BWU0</accession>
<sequence length="253" mass="28961">MVEVDLASSDNRLVIDAEILWDTATSGNVQQIYLSRLTNYYETETTKVANAEVYITNTLGDTFTFTETNEAGTYQCNNFVPQLQETYQLFVSVDDETFTATESLITTPEINRIEQEADGGFLGEDYEVTFYYDDPAEEENFYLTDVEVDFLPLPEYDITSDDFFNGNEMDSDFSNEDLEPGDTLAIRFRAISEQFHSYMSLILESTSANPFVTPPANIRGNIINETNEDNYALGYFRLSQVREFTYTVEEEQE</sequence>
<reference evidence="2" key="1">
    <citation type="journal article" date="2019" name="Int. J. Syst. Evol. Microbiol.">
        <title>The Global Catalogue of Microorganisms (GCM) 10K type strain sequencing project: providing services to taxonomists for standard genome sequencing and annotation.</title>
        <authorList>
            <consortium name="The Broad Institute Genomics Platform"/>
            <consortium name="The Broad Institute Genome Sequencing Center for Infectious Disease"/>
            <person name="Wu L."/>
            <person name="Ma J."/>
        </authorList>
    </citation>
    <scope>NUCLEOTIDE SEQUENCE [LARGE SCALE GENOMIC DNA]</scope>
    <source>
        <strain evidence="2">KCTC 12708</strain>
    </source>
</reference>
<dbReference type="InterPro" id="IPR025345">
    <property type="entry name" value="DUF4249"/>
</dbReference>
<dbReference type="Proteomes" id="UP000615593">
    <property type="component" value="Unassembled WGS sequence"/>
</dbReference>
<dbReference type="EMBL" id="BMWY01000004">
    <property type="protein sequence ID" value="GGZ56644.1"/>
    <property type="molecule type" value="Genomic_DNA"/>
</dbReference>
<evidence type="ECO:0000313" key="2">
    <source>
        <dbReference type="Proteomes" id="UP000615593"/>
    </source>
</evidence>
<comment type="caution">
    <text evidence="1">The sequence shown here is derived from an EMBL/GenBank/DDBJ whole genome shotgun (WGS) entry which is preliminary data.</text>
</comment>
<name>A0ABQ3BWU0_9FLAO</name>
<dbReference type="Pfam" id="PF14054">
    <property type="entry name" value="DUF4249"/>
    <property type="match status" value="1"/>
</dbReference>
<proteinExistence type="predicted"/>
<organism evidence="1 2">
    <name type="scientific">Mesonia mobilis</name>
    <dbReference type="NCBI Taxonomy" id="369791"/>
    <lineage>
        <taxon>Bacteria</taxon>
        <taxon>Pseudomonadati</taxon>
        <taxon>Bacteroidota</taxon>
        <taxon>Flavobacteriia</taxon>
        <taxon>Flavobacteriales</taxon>
        <taxon>Flavobacteriaceae</taxon>
        <taxon>Mesonia</taxon>
    </lineage>
</organism>
<keyword evidence="2" id="KW-1185">Reference proteome</keyword>
<evidence type="ECO:0008006" key="3">
    <source>
        <dbReference type="Google" id="ProtNLM"/>
    </source>
</evidence>
<gene>
    <name evidence="1" type="ORF">GCM10008088_17780</name>
</gene>
<evidence type="ECO:0000313" key="1">
    <source>
        <dbReference type="EMBL" id="GGZ56644.1"/>
    </source>
</evidence>
<protein>
    <recommendedName>
        <fullName evidence="3">DUF4249 domain-containing protein</fullName>
    </recommendedName>
</protein>